<keyword evidence="3" id="KW-1185">Reference proteome</keyword>
<feature type="compositionally biased region" description="Low complexity" evidence="1">
    <location>
        <begin position="17"/>
        <end position="41"/>
    </location>
</feature>
<evidence type="ECO:0000313" key="2">
    <source>
        <dbReference type="EMBL" id="KNC28598.1"/>
    </source>
</evidence>
<dbReference type="AlphaFoldDB" id="A0A0L0C835"/>
<organism evidence="2 3">
    <name type="scientific">Lucilia cuprina</name>
    <name type="common">Green bottle fly</name>
    <name type="synonym">Australian sheep blowfly</name>
    <dbReference type="NCBI Taxonomy" id="7375"/>
    <lineage>
        <taxon>Eukaryota</taxon>
        <taxon>Metazoa</taxon>
        <taxon>Ecdysozoa</taxon>
        <taxon>Arthropoda</taxon>
        <taxon>Hexapoda</taxon>
        <taxon>Insecta</taxon>
        <taxon>Pterygota</taxon>
        <taxon>Neoptera</taxon>
        <taxon>Endopterygota</taxon>
        <taxon>Diptera</taxon>
        <taxon>Brachycera</taxon>
        <taxon>Muscomorpha</taxon>
        <taxon>Oestroidea</taxon>
        <taxon>Calliphoridae</taxon>
        <taxon>Luciliinae</taxon>
        <taxon>Lucilia</taxon>
    </lineage>
</organism>
<accession>A0A0L0C835</accession>
<evidence type="ECO:0000256" key="1">
    <source>
        <dbReference type="SAM" id="MobiDB-lite"/>
    </source>
</evidence>
<name>A0A0L0C835_LUCCU</name>
<feature type="region of interest" description="Disordered" evidence="1">
    <location>
        <begin position="126"/>
        <end position="165"/>
    </location>
</feature>
<feature type="compositionally biased region" description="Polar residues" evidence="1">
    <location>
        <begin position="42"/>
        <end position="62"/>
    </location>
</feature>
<sequence>MAIAYFIPDQAKLLAGQRQSRATTNSSSSRSSSSPQTTSSRLTHNNNNNTPASETAPVNSNVNRGYGTTINITVPTFNNTPQEPLGCWDFLTQVFCHALRFYHESSQLQPTVIQISVNFNSQTATTTSSATTTADSTATTTATATTPATTATEDSKQRKFSKRKN</sequence>
<dbReference type="Proteomes" id="UP000037069">
    <property type="component" value="Unassembled WGS sequence"/>
</dbReference>
<dbReference type="EMBL" id="JRES01000760">
    <property type="protein sequence ID" value="KNC28598.1"/>
    <property type="molecule type" value="Genomic_DNA"/>
</dbReference>
<feature type="compositionally biased region" description="Low complexity" evidence="1">
    <location>
        <begin position="126"/>
        <end position="152"/>
    </location>
</feature>
<dbReference type="OMA" id="RQQGAMS"/>
<protein>
    <submittedName>
        <fullName evidence="2">Uncharacterized protein</fullName>
    </submittedName>
</protein>
<comment type="caution">
    <text evidence="2">The sequence shown here is derived from an EMBL/GenBank/DDBJ whole genome shotgun (WGS) entry which is preliminary data.</text>
</comment>
<gene>
    <name evidence="2" type="ORF">FF38_05695</name>
</gene>
<reference evidence="2 3" key="1">
    <citation type="journal article" date="2015" name="Nat. Commun.">
        <title>Lucilia cuprina genome unlocks parasitic fly biology to underpin future interventions.</title>
        <authorList>
            <person name="Anstead C.A."/>
            <person name="Korhonen P.K."/>
            <person name="Young N.D."/>
            <person name="Hall R.S."/>
            <person name="Jex A.R."/>
            <person name="Murali S.C."/>
            <person name="Hughes D.S."/>
            <person name="Lee S.F."/>
            <person name="Perry T."/>
            <person name="Stroehlein A.J."/>
            <person name="Ansell B.R."/>
            <person name="Breugelmans B."/>
            <person name="Hofmann A."/>
            <person name="Qu J."/>
            <person name="Dugan S."/>
            <person name="Lee S.L."/>
            <person name="Chao H."/>
            <person name="Dinh H."/>
            <person name="Han Y."/>
            <person name="Doddapaneni H.V."/>
            <person name="Worley K.C."/>
            <person name="Muzny D.M."/>
            <person name="Ioannidis P."/>
            <person name="Waterhouse R.M."/>
            <person name="Zdobnov E.M."/>
            <person name="James P.J."/>
            <person name="Bagnall N.H."/>
            <person name="Kotze A.C."/>
            <person name="Gibbs R.A."/>
            <person name="Richards S."/>
            <person name="Batterham P."/>
            <person name="Gasser R.B."/>
        </authorList>
    </citation>
    <scope>NUCLEOTIDE SEQUENCE [LARGE SCALE GENOMIC DNA]</scope>
    <source>
        <strain evidence="2 3">LS</strain>
        <tissue evidence="2">Full body</tissue>
    </source>
</reference>
<dbReference type="OrthoDB" id="7917527at2759"/>
<proteinExistence type="predicted"/>
<dbReference type="STRING" id="7375.A0A0L0C835"/>
<feature type="region of interest" description="Disordered" evidence="1">
    <location>
        <begin position="16"/>
        <end position="62"/>
    </location>
</feature>
<evidence type="ECO:0000313" key="3">
    <source>
        <dbReference type="Proteomes" id="UP000037069"/>
    </source>
</evidence>